<feature type="region of interest" description="Disordered" evidence="1">
    <location>
        <begin position="802"/>
        <end position="821"/>
    </location>
</feature>
<gene>
    <name evidence="4" type="ORF">AX774_g6615</name>
    <name evidence="3" type="ORF">AX774_g6903</name>
</gene>
<feature type="region of interest" description="Disordered" evidence="1">
    <location>
        <begin position="174"/>
        <end position="199"/>
    </location>
</feature>
<organism evidence="4 5">
    <name type="scientific">Zancudomyces culisetae</name>
    <name type="common">Gut fungus</name>
    <name type="synonym">Smittium culisetae</name>
    <dbReference type="NCBI Taxonomy" id="1213189"/>
    <lineage>
        <taxon>Eukaryota</taxon>
        <taxon>Fungi</taxon>
        <taxon>Fungi incertae sedis</taxon>
        <taxon>Zoopagomycota</taxon>
        <taxon>Kickxellomycotina</taxon>
        <taxon>Harpellomycetes</taxon>
        <taxon>Harpellales</taxon>
        <taxon>Legeriomycetaceae</taxon>
        <taxon>Zancudomyces</taxon>
    </lineage>
</organism>
<feature type="compositionally biased region" description="Basic and acidic residues" evidence="1">
    <location>
        <begin position="178"/>
        <end position="192"/>
    </location>
</feature>
<dbReference type="PANTHER" id="PTHR28083">
    <property type="entry name" value="GOOD FOR FULL DBP5 ACTIVITY PROTEIN 2"/>
    <property type="match status" value="1"/>
</dbReference>
<dbReference type="Pfam" id="PF21762">
    <property type="entry name" value="DEDDh_C"/>
    <property type="match status" value="1"/>
</dbReference>
<accession>A0A1R1PG57</accession>
<feature type="compositionally biased region" description="Basic and acidic residues" evidence="1">
    <location>
        <begin position="122"/>
        <end position="131"/>
    </location>
</feature>
<dbReference type="InterPro" id="IPR040151">
    <property type="entry name" value="Gfd2/YDR514C-like"/>
</dbReference>
<evidence type="ECO:0000259" key="2">
    <source>
        <dbReference type="Pfam" id="PF21762"/>
    </source>
</evidence>
<dbReference type="InterPro" id="IPR048519">
    <property type="entry name" value="Gfd2/YDR514C-like_C"/>
</dbReference>
<feature type="region of interest" description="Disordered" evidence="1">
    <location>
        <begin position="906"/>
        <end position="930"/>
    </location>
</feature>
<dbReference type="Proteomes" id="UP000188320">
    <property type="component" value="Unassembled WGS sequence"/>
</dbReference>
<dbReference type="GO" id="GO:0005634">
    <property type="term" value="C:nucleus"/>
    <property type="evidence" value="ECO:0007669"/>
    <property type="project" value="TreeGrafter"/>
</dbReference>
<feature type="region of interest" description="Disordered" evidence="1">
    <location>
        <begin position="998"/>
        <end position="1025"/>
    </location>
</feature>
<evidence type="ECO:0000256" key="1">
    <source>
        <dbReference type="SAM" id="MobiDB-lite"/>
    </source>
</evidence>
<dbReference type="AlphaFoldDB" id="A0A1R1PG57"/>
<feature type="region of interest" description="Disordered" evidence="1">
    <location>
        <begin position="82"/>
        <end position="131"/>
    </location>
</feature>
<dbReference type="PANTHER" id="PTHR28083:SF1">
    <property type="entry name" value="GOOD FOR FULL DBP5 ACTIVITY PROTEIN 2"/>
    <property type="match status" value="1"/>
</dbReference>
<dbReference type="EMBL" id="LSSK01001349">
    <property type="protein sequence ID" value="OMH79961.1"/>
    <property type="molecule type" value="Genomic_DNA"/>
</dbReference>
<evidence type="ECO:0000313" key="3">
    <source>
        <dbReference type="EMBL" id="OMH79687.1"/>
    </source>
</evidence>
<feature type="domain" description="Gfd2/YDR514C-like C-terminal" evidence="2">
    <location>
        <begin position="701"/>
        <end position="903"/>
    </location>
</feature>
<keyword evidence="5" id="KW-1185">Reference proteome</keyword>
<name>A0A1R1PG57_ZANCU</name>
<dbReference type="OrthoDB" id="5953249at2759"/>
<evidence type="ECO:0000313" key="4">
    <source>
        <dbReference type="EMBL" id="OMH79961.1"/>
    </source>
</evidence>
<protein>
    <recommendedName>
        <fullName evidence="2">Gfd2/YDR514C-like C-terminal domain-containing protein</fullName>
    </recommendedName>
</protein>
<reference evidence="4" key="1">
    <citation type="submission" date="2017-01" db="EMBL/GenBank/DDBJ databases">
        <authorList>
            <person name="Mah S.A."/>
            <person name="Swanson W.J."/>
            <person name="Moy G.W."/>
            <person name="Vacquier V.D."/>
        </authorList>
    </citation>
    <scope>NUCLEOTIDE SEQUENCE [LARGE SCALE GENOMIC DNA]</scope>
    <source>
        <strain evidence="4">COL-18-3</strain>
    </source>
</reference>
<proteinExistence type="predicted"/>
<reference evidence="5" key="2">
    <citation type="submission" date="2017-01" db="EMBL/GenBank/DDBJ databases">
        <authorList>
            <person name="Wang Y."/>
            <person name="White M."/>
            <person name="Kvist S."/>
            <person name="Moncalvo J.-M."/>
        </authorList>
    </citation>
    <scope>NUCLEOTIDE SEQUENCE [LARGE SCALE GENOMIC DNA]</scope>
    <source>
        <strain evidence="5">COL-18-3</strain>
    </source>
</reference>
<dbReference type="EMBL" id="LSSK01001454">
    <property type="protein sequence ID" value="OMH79687.1"/>
    <property type="molecule type" value="Genomic_DNA"/>
</dbReference>
<comment type="caution">
    <text evidence="4">The sequence shown here is derived from an EMBL/GenBank/DDBJ whole genome shotgun (WGS) entry which is preliminary data.</text>
</comment>
<feature type="compositionally biased region" description="Low complexity" evidence="1">
    <location>
        <begin position="910"/>
        <end position="920"/>
    </location>
</feature>
<sequence>MNKGYEYRTSVIGPAQHFVFIEKSTPSTDVVRSTNKRKISILDSEEEGGNYSGNNTHISAGNSDINSGGEFNLDSDINGGIRGGKRGLGREKSGKQSLSNGIKVGLHKKRNRMTGYESSNSSDHEQSIYQEKDQAQESLEMKNIITQQKPVTIFNRPFGRTSKAHRKVSSIIKHAHTKRSDVDSHSNNHSDTGDYNNEYSDDIYGDWGDNRLDESRDFSRKSMEEVIKKTDYSGIIGKYKYSTKVEGSEENKDDINKSSNDSMFCEDKNRIFDSTSYTQGDSIQENQTAIDEITLESRILKESIGLAKVSEKLKESLDKITSGVNGSEQNKSASLMEMRVELAVQSEQGKIIDLTDDTEDIQREKDALAWQQLVSDDWEGNTSGMDGEKEMEGSAHWWESGNEWPNMRTDDAAKIERPVPVVVGPYATKRDRILAAGLASQDKNSVESKAAAALLQAEREKGDKRKSLSVNKDVTTTSGVEVIEIGEDKEEQKSVPVKTRRVIKEQEMLQNWCFVKEVEKSWMSTAEGKEYPFRATLTRLFYQYEIFKSILAQAQGDHQERKGEFGIGVERTTKKAGIVARLESIALVQQQLESEYQVKLPSVQPDILEQVELYDVKGLAVEKASKVITDNNSSSNTSAFGNIRRVVEIMNDKVKKTNKKLGRQERENSILRQIIGQWHKLAQLVGGNENKSKNQPQNVCLVSIDCEMWERNQNYLLEIGWAMYDKTKGAGDGSEDVYEEDGGDDDEKGAFLARHYIIAEHYQLHNSKYVGDYRDKFMYGKSVVAPLRTALRRLASDLSSIGNGCDEKNNENDSSSSGSGNTRPLVVILGHDLRSDLQILKQHGIDLDVNMNGGMNGEYNNKENHNFNRNIRGIVDTSVLFMAVARSISQKSSLINILHHYNLINGDGNGNSNGNNGSSNESKDKSSLYYPHNAGNDSVYVMKAFLAMVRDISSSNTIGNENGKSGIPDYLGTPPMALTMDFSDISVTNDLLRKANLNSTSTSSTNTNHNHNTSNRNSINSNTNDDSFSSNVVKLNENMIKTLDELLL</sequence>
<evidence type="ECO:0000313" key="5">
    <source>
        <dbReference type="Proteomes" id="UP000188320"/>
    </source>
</evidence>